<feature type="compositionally biased region" description="Basic and acidic residues" evidence="2">
    <location>
        <begin position="1"/>
        <end position="21"/>
    </location>
</feature>
<dbReference type="SUPFAM" id="SSF140459">
    <property type="entry name" value="PE/PPE dimer-like"/>
    <property type="match status" value="1"/>
</dbReference>
<dbReference type="EMBL" id="MWIH01000003">
    <property type="protein sequence ID" value="OQO94067.1"/>
    <property type="molecule type" value="Genomic_DNA"/>
</dbReference>
<dbReference type="InterPro" id="IPR000030">
    <property type="entry name" value="PPE_dom"/>
</dbReference>
<organism evidence="4 5">
    <name type="scientific">Saccharomonospora piscinae</name>
    <dbReference type="NCBI Taxonomy" id="687388"/>
    <lineage>
        <taxon>Bacteria</taxon>
        <taxon>Bacillati</taxon>
        <taxon>Actinomycetota</taxon>
        <taxon>Actinomycetes</taxon>
        <taxon>Pseudonocardiales</taxon>
        <taxon>Pseudonocardiaceae</taxon>
        <taxon>Saccharomonospora</taxon>
    </lineage>
</organism>
<accession>A0A1V9AAA8</accession>
<protein>
    <submittedName>
        <fullName evidence="4">PE-PGRS family protein</fullName>
    </submittedName>
</protein>
<feature type="region of interest" description="Disordered" evidence="2">
    <location>
        <begin position="1"/>
        <end position="33"/>
    </location>
</feature>
<feature type="region of interest" description="Disordered" evidence="2">
    <location>
        <begin position="169"/>
        <end position="205"/>
    </location>
</feature>
<evidence type="ECO:0000259" key="3">
    <source>
        <dbReference type="Pfam" id="PF00823"/>
    </source>
</evidence>
<evidence type="ECO:0000256" key="2">
    <source>
        <dbReference type="SAM" id="MobiDB-lite"/>
    </source>
</evidence>
<evidence type="ECO:0000313" key="5">
    <source>
        <dbReference type="Proteomes" id="UP000192591"/>
    </source>
</evidence>
<dbReference type="AlphaFoldDB" id="A0A1V9AAA8"/>
<dbReference type="Proteomes" id="UP000192591">
    <property type="component" value="Unassembled WGS sequence"/>
</dbReference>
<reference evidence="4 5" key="1">
    <citation type="submission" date="2017-02" db="EMBL/GenBank/DDBJ databases">
        <title>Draft genome of Saccharomonospora sp. 154.</title>
        <authorList>
            <person name="Alonso-Carmona G.S."/>
            <person name="De La Haba R."/>
            <person name="Vera-Gargallo B."/>
            <person name="Sandoval-Trujillo A.H."/>
            <person name="Ramirez-Duran N."/>
            <person name="Ventosa A."/>
        </authorList>
    </citation>
    <scope>NUCLEOTIDE SEQUENCE [LARGE SCALE GENOMIC DNA]</scope>
    <source>
        <strain evidence="4 5">LRS4.154</strain>
    </source>
</reference>
<feature type="domain" description="PPE" evidence="3">
    <location>
        <begin position="36"/>
        <end position="162"/>
    </location>
</feature>
<dbReference type="InterPro" id="IPR038332">
    <property type="entry name" value="PPE_sf"/>
</dbReference>
<evidence type="ECO:0000256" key="1">
    <source>
        <dbReference type="ARBA" id="ARBA00010652"/>
    </source>
</evidence>
<dbReference type="RefSeq" id="WP_081190961.1">
    <property type="nucleotide sequence ID" value="NZ_MWIH01000003.1"/>
</dbReference>
<evidence type="ECO:0000313" key="4">
    <source>
        <dbReference type="EMBL" id="OQO94067.1"/>
    </source>
</evidence>
<comment type="similarity">
    <text evidence="1">Belongs to the mycobacterial PPE family.</text>
</comment>
<keyword evidence="5" id="KW-1185">Reference proteome</keyword>
<dbReference type="Pfam" id="PF00823">
    <property type="entry name" value="PPE"/>
    <property type="match status" value="1"/>
</dbReference>
<gene>
    <name evidence="4" type="ORF">B1813_06075</name>
</gene>
<name>A0A1V9AAA8_SACPI</name>
<proteinExistence type="inferred from homology"/>
<sequence length="205" mass="21011">MTTRPTGERRYESYSHERLHAEATGGNDPAAAGEIGQEWAGLGAELRAVAQVLTTLSEDSGHGWRGGAADAVRSALGEVSAWSHQAADVSDAVGRAVGIQADAAARARAEMPEPVPYDAGAIIRDAAAAGDVWQLVGLSDAMTARREEAERARQQAIDVMYARDSALDTAVPGTSFPPPPALQAGTGEGGAAGARPSATGRSVPV</sequence>
<dbReference type="Gene3D" id="1.20.1260.20">
    <property type="entry name" value="PPE superfamily"/>
    <property type="match status" value="1"/>
</dbReference>
<comment type="caution">
    <text evidence="4">The sequence shown here is derived from an EMBL/GenBank/DDBJ whole genome shotgun (WGS) entry which is preliminary data.</text>
</comment>
<dbReference type="STRING" id="1962155.B1813_06075"/>